<evidence type="ECO:0000256" key="4">
    <source>
        <dbReference type="SAM" id="MobiDB-lite"/>
    </source>
</evidence>
<feature type="repeat" description="ANK" evidence="2">
    <location>
        <begin position="198"/>
        <end position="230"/>
    </location>
</feature>
<evidence type="ECO:0000313" key="6">
    <source>
        <dbReference type="EMBL" id="KAJ7308446.1"/>
    </source>
</evidence>
<feature type="compositionally biased region" description="Polar residues" evidence="4">
    <location>
        <begin position="264"/>
        <end position="275"/>
    </location>
</feature>
<keyword evidence="7" id="KW-1185">Reference proteome</keyword>
<dbReference type="PANTHER" id="PTHR24147">
    <property type="entry name" value="ANKYRIN REPEAT DOMAIN 36-RELATED"/>
    <property type="match status" value="1"/>
</dbReference>
<comment type="caution">
    <text evidence="6">The sequence shown here is derived from an EMBL/GenBank/DDBJ whole genome shotgun (WGS) entry which is preliminary data.</text>
</comment>
<reference evidence="6" key="1">
    <citation type="journal article" date="2023" name="DNA Res.">
        <title>Chromosome-level genome assembly of Phrynocephalus forsythii using third-generation DNA sequencing and Hi-C analysis.</title>
        <authorList>
            <person name="Qi Y."/>
            <person name="Zhao W."/>
            <person name="Zhao Y."/>
            <person name="Niu C."/>
            <person name="Cao S."/>
            <person name="Zhang Y."/>
        </authorList>
    </citation>
    <scope>NUCLEOTIDE SEQUENCE</scope>
    <source>
        <tissue evidence="6">Muscle</tissue>
    </source>
</reference>
<dbReference type="Gene3D" id="1.25.40.20">
    <property type="entry name" value="Ankyrin repeat-containing domain"/>
    <property type="match status" value="1"/>
</dbReference>
<accession>A0A9Q0XD37</accession>
<dbReference type="Pfam" id="PF00023">
    <property type="entry name" value="Ank"/>
    <property type="match status" value="2"/>
</dbReference>
<dbReference type="Pfam" id="PF12796">
    <property type="entry name" value="Ank_2"/>
    <property type="match status" value="1"/>
</dbReference>
<dbReference type="InterPro" id="IPR039497">
    <property type="entry name" value="CC144C-like_CC_dom"/>
</dbReference>
<feature type="compositionally biased region" description="Acidic residues" evidence="4">
    <location>
        <begin position="297"/>
        <end position="320"/>
    </location>
</feature>
<dbReference type="PROSITE" id="PS50088">
    <property type="entry name" value="ANK_REPEAT"/>
    <property type="match status" value="4"/>
</dbReference>
<feature type="region of interest" description="Disordered" evidence="4">
    <location>
        <begin position="258"/>
        <end position="320"/>
    </location>
</feature>
<feature type="region of interest" description="Disordered" evidence="4">
    <location>
        <begin position="586"/>
        <end position="628"/>
    </location>
</feature>
<keyword evidence="2" id="KW-0040">ANK repeat</keyword>
<dbReference type="InterPro" id="IPR050657">
    <property type="entry name" value="Ankyrin_repeat_domain"/>
</dbReference>
<evidence type="ECO:0000259" key="5">
    <source>
        <dbReference type="Pfam" id="PF14915"/>
    </source>
</evidence>
<evidence type="ECO:0000256" key="1">
    <source>
        <dbReference type="ARBA" id="ARBA00023054"/>
    </source>
</evidence>
<evidence type="ECO:0000256" key="2">
    <source>
        <dbReference type="PROSITE-ProRule" id="PRU00023"/>
    </source>
</evidence>
<dbReference type="PROSITE" id="PS50297">
    <property type="entry name" value="ANK_REP_REGION"/>
    <property type="match status" value="1"/>
</dbReference>
<protein>
    <recommendedName>
        <fullName evidence="5">CCDC144C-like coiled-coil domain-containing protein</fullName>
    </recommendedName>
</protein>
<feature type="compositionally biased region" description="Basic and acidic residues" evidence="4">
    <location>
        <begin position="19"/>
        <end position="33"/>
    </location>
</feature>
<dbReference type="SMART" id="SM00248">
    <property type="entry name" value="ANK"/>
    <property type="match status" value="6"/>
</dbReference>
<feature type="coiled-coil region" evidence="3">
    <location>
        <begin position="331"/>
        <end position="573"/>
    </location>
</feature>
<feature type="compositionally biased region" description="Basic residues" evidence="4">
    <location>
        <begin position="599"/>
        <end position="609"/>
    </location>
</feature>
<feature type="repeat" description="ANK" evidence="2">
    <location>
        <begin position="124"/>
        <end position="156"/>
    </location>
</feature>
<keyword evidence="1 3" id="KW-0175">Coiled coil</keyword>
<dbReference type="PANTHER" id="PTHR24147:SF53">
    <property type="entry name" value="ANKYRIN REPEAT DOMAIN 26"/>
    <property type="match status" value="1"/>
</dbReference>
<evidence type="ECO:0000313" key="7">
    <source>
        <dbReference type="Proteomes" id="UP001142489"/>
    </source>
</evidence>
<proteinExistence type="predicted"/>
<name>A0A9Q0XD37_9SAUR</name>
<feature type="domain" description="CCDC144C-like coiled-coil" evidence="5">
    <location>
        <begin position="289"/>
        <end position="591"/>
    </location>
</feature>
<feature type="compositionally biased region" description="Basic residues" evidence="4">
    <location>
        <begin position="1"/>
        <end position="11"/>
    </location>
</feature>
<evidence type="ECO:0000256" key="3">
    <source>
        <dbReference type="SAM" id="Coils"/>
    </source>
</evidence>
<feature type="coiled-coil region" evidence="3">
    <location>
        <begin position="750"/>
        <end position="817"/>
    </location>
</feature>
<feature type="coiled-coil region" evidence="3">
    <location>
        <begin position="631"/>
        <end position="724"/>
    </location>
</feature>
<dbReference type="AlphaFoldDB" id="A0A9Q0XD37"/>
<gene>
    <name evidence="6" type="ORF">JRQ81_008995</name>
</gene>
<feature type="repeat" description="ANK" evidence="2">
    <location>
        <begin position="58"/>
        <end position="90"/>
    </location>
</feature>
<feature type="domain" description="CCDC144C-like coiled-coil" evidence="5">
    <location>
        <begin position="629"/>
        <end position="681"/>
    </location>
</feature>
<feature type="repeat" description="ANK" evidence="2">
    <location>
        <begin position="91"/>
        <end position="123"/>
    </location>
</feature>
<dbReference type="Proteomes" id="UP001142489">
    <property type="component" value="Unassembled WGS sequence"/>
</dbReference>
<organism evidence="6 7">
    <name type="scientific">Phrynocephalus forsythii</name>
    <dbReference type="NCBI Taxonomy" id="171643"/>
    <lineage>
        <taxon>Eukaryota</taxon>
        <taxon>Metazoa</taxon>
        <taxon>Chordata</taxon>
        <taxon>Craniata</taxon>
        <taxon>Vertebrata</taxon>
        <taxon>Euteleostomi</taxon>
        <taxon>Lepidosauria</taxon>
        <taxon>Squamata</taxon>
        <taxon>Bifurcata</taxon>
        <taxon>Unidentata</taxon>
        <taxon>Episquamata</taxon>
        <taxon>Toxicofera</taxon>
        <taxon>Iguania</taxon>
        <taxon>Acrodonta</taxon>
        <taxon>Agamidae</taxon>
        <taxon>Agaminae</taxon>
        <taxon>Phrynocephalus</taxon>
    </lineage>
</organism>
<dbReference type="InterPro" id="IPR002110">
    <property type="entry name" value="Ankyrin_rpt"/>
</dbReference>
<dbReference type="Pfam" id="PF14915">
    <property type="entry name" value="CCDC144C"/>
    <property type="match status" value="2"/>
</dbReference>
<dbReference type="SUPFAM" id="SSF48403">
    <property type="entry name" value="Ankyrin repeat"/>
    <property type="match status" value="1"/>
</dbReference>
<sequence length="847" mass="95577">MERLRKMKKKLLGGLRGRKKEEALQQPQEEEKGSPTLLPLPLPPIIIIITIIPPTPGLQGTLLHIACASGHINIVAFLVEGKCKLNVCDSDMRTPLMKAVECNQEKCAIRLLKSGADPNVTDAHGDTALHLAASTASHPLGQHLLDHGARLEAPNQNGTTPLMRAVVENNLDMVVFLLTADGRSLRPQIGGNVVPFCSFRTPLLLAISSGQRNAVNLLLAYESDVSHRDDSGRSAWDYATMSDNPSLLQNIAYYSKGKKEGESSVDTQRIPSTSDRPGRAGDPGATNTEGLLKLGAEEEEEEEEKEKDLDFPWDSEAGECRDPDEELVLDNAMLREEVATLRAELSRLQLRREEDKRRHLEDNGALEEKSIKLRKELKRSKEALAQAVSQRDGQVAALKTEAALLATQMDHLKGDKEKLENEANALRARLWAATRELEESRDSREGLDRALQLERDEAQRLKDRLEDEARALREANGGLSQRLGQAERRANALEGELQQATHALRYKTLLLEKTQRDLEEARGRAKELDSALQREKEQASQWAAKGEAIQERLAQLQSDNLLLRQRLEDLQSQGLLKERAVAGAQETIRDLSPTSGPRPRSRCSRRRSGTRSWPPVAPTCGSRLGGTTQKKANQEGVLRQLQQELADALKRQSSLEISVRCCNKLKEDKQHLQEEIKRIQSRLENERKKVKNLKDLKESAELRLEQEKKRNGELQEEYNRIRKLVGDIKKKLEEYENGETSLQDSFHGGLKNECSEIDKLEQLRKKLEVQSARRAQLELANAELQAKLSVWRLQKRCDDLQRSYDDLQKSKLQLQEGITGLRHQVQRHTFDLKQAGWYKRDAEDRVK</sequence>
<dbReference type="InterPro" id="IPR036770">
    <property type="entry name" value="Ankyrin_rpt-contain_sf"/>
</dbReference>
<dbReference type="OrthoDB" id="9048484at2759"/>
<dbReference type="EMBL" id="JAPFRF010000018">
    <property type="protein sequence ID" value="KAJ7308446.1"/>
    <property type="molecule type" value="Genomic_DNA"/>
</dbReference>
<feature type="region of interest" description="Disordered" evidence="4">
    <location>
        <begin position="1"/>
        <end position="37"/>
    </location>
</feature>